<name>A0A938YE85_9ACTN</name>
<organism evidence="2 3">
    <name type="scientific">Nakamurella leprariae</name>
    <dbReference type="NCBI Taxonomy" id="2803911"/>
    <lineage>
        <taxon>Bacteria</taxon>
        <taxon>Bacillati</taxon>
        <taxon>Actinomycetota</taxon>
        <taxon>Actinomycetes</taxon>
        <taxon>Nakamurellales</taxon>
        <taxon>Nakamurellaceae</taxon>
        <taxon>Nakamurella</taxon>
    </lineage>
</organism>
<feature type="region of interest" description="Disordered" evidence="1">
    <location>
        <begin position="101"/>
        <end position="121"/>
    </location>
</feature>
<sequence length="121" mass="13202">MSNTRGEGPAQDPGQAAAERAAELRLRRDRLQRGIGLTEDDVSAQRAALARARERDRAAHRRAATAHTQAADRHLAAAGVHARSAEQEIGDVAHHREMEQYHRAAAEADRQAAQDELDALT</sequence>
<evidence type="ECO:0000313" key="2">
    <source>
        <dbReference type="EMBL" id="MBM9469097.1"/>
    </source>
</evidence>
<dbReference type="AlphaFoldDB" id="A0A938YE85"/>
<gene>
    <name evidence="2" type="ORF">JL106_17560</name>
</gene>
<accession>A0A938YE85</accession>
<keyword evidence="3" id="KW-1185">Reference proteome</keyword>
<dbReference type="EMBL" id="JAERWK010000023">
    <property type="protein sequence ID" value="MBM9469097.1"/>
    <property type="molecule type" value="Genomic_DNA"/>
</dbReference>
<dbReference type="Proteomes" id="UP000663792">
    <property type="component" value="Unassembled WGS sequence"/>
</dbReference>
<protein>
    <submittedName>
        <fullName evidence="2">Uncharacterized protein</fullName>
    </submittedName>
</protein>
<evidence type="ECO:0000256" key="1">
    <source>
        <dbReference type="SAM" id="MobiDB-lite"/>
    </source>
</evidence>
<proteinExistence type="predicted"/>
<feature type="compositionally biased region" description="Basic and acidic residues" evidence="1">
    <location>
        <begin position="101"/>
        <end position="113"/>
    </location>
</feature>
<dbReference type="RefSeq" id="WP_205262056.1">
    <property type="nucleotide sequence ID" value="NZ_JAERWK010000023.1"/>
</dbReference>
<feature type="region of interest" description="Disordered" evidence="1">
    <location>
        <begin position="1"/>
        <end position="20"/>
    </location>
</feature>
<evidence type="ECO:0000313" key="3">
    <source>
        <dbReference type="Proteomes" id="UP000663792"/>
    </source>
</evidence>
<feature type="compositionally biased region" description="Low complexity" evidence="1">
    <location>
        <begin position="10"/>
        <end position="19"/>
    </location>
</feature>
<reference evidence="2" key="1">
    <citation type="submission" date="2021-01" db="EMBL/GenBank/DDBJ databases">
        <title>YIM 132084 draft genome.</title>
        <authorList>
            <person name="An D."/>
        </authorList>
    </citation>
    <scope>NUCLEOTIDE SEQUENCE</scope>
    <source>
        <strain evidence="2">YIM 132084</strain>
    </source>
</reference>
<comment type="caution">
    <text evidence="2">The sequence shown here is derived from an EMBL/GenBank/DDBJ whole genome shotgun (WGS) entry which is preliminary data.</text>
</comment>